<evidence type="ECO:0000313" key="2">
    <source>
        <dbReference type="EMBL" id="GBP00214.1"/>
    </source>
</evidence>
<sequence>MEAKRGEEGCRRRWSSFCIHVSESAGGVPRANEPPESRRSPSPMDPRDRKEATKCAIFLLQPNWLQHSFIAPKTSRSLEYYAYDKAIKCELSPQNRSSSEQVTQFLEPIPQKDRFSSNDYEPNKLGDFVRHTTKWSDDLVKIPRILLSGVYQCFRIDVQQQTSNGSQQRSKIYNVLSN</sequence>
<protein>
    <submittedName>
        <fullName evidence="2">Uncharacterized protein</fullName>
    </submittedName>
</protein>
<organism evidence="2 3">
    <name type="scientific">Eumeta variegata</name>
    <name type="common">Bagworm moth</name>
    <name type="synonym">Eumeta japonica</name>
    <dbReference type="NCBI Taxonomy" id="151549"/>
    <lineage>
        <taxon>Eukaryota</taxon>
        <taxon>Metazoa</taxon>
        <taxon>Ecdysozoa</taxon>
        <taxon>Arthropoda</taxon>
        <taxon>Hexapoda</taxon>
        <taxon>Insecta</taxon>
        <taxon>Pterygota</taxon>
        <taxon>Neoptera</taxon>
        <taxon>Endopterygota</taxon>
        <taxon>Lepidoptera</taxon>
        <taxon>Glossata</taxon>
        <taxon>Ditrysia</taxon>
        <taxon>Tineoidea</taxon>
        <taxon>Psychidae</taxon>
        <taxon>Oiketicinae</taxon>
        <taxon>Eumeta</taxon>
    </lineage>
</organism>
<evidence type="ECO:0000256" key="1">
    <source>
        <dbReference type="SAM" id="MobiDB-lite"/>
    </source>
</evidence>
<comment type="caution">
    <text evidence="2">The sequence shown here is derived from an EMBL/GenBank/DDBJ whole genome shotgun (WGS) entry which is preliminary data.</text>
</comment>
<feature type="compositionally biased region" description="Basic and acidic residues" evidence="1">
    <location>
        <begin position="33"/>
        <end position="48"/>
    </location>
</feature>
<feature type="region of interest" description="Disordered" evidence="1">
    <location>
        <begin position="25"/>
        <end position="48"/>
    </location>
</feature>
<accession>A0A4C1SDV1</accession>
<keyword evidence="3" id="KW-1185">Reference proteome</keyword>
<name>A0A4C1SDV1_EUMVA</name>
<proteinExistence type="predicted"/>
<reference evidence="2 3" key="1">
    <citation type="journal article" date="2019" name="Commun. Biol.">
        <title>The bagworm genome reveals a unique fibroin gene that provides high tensile strength.</title>
        <authorList>
            <person name="Kono N."/>
            <person name="Nakamura H."/>
            <person name="Ohtoshi R."/>
            <person name="Tomita M."/>
            <person name="Numata K."/>
            <person name="Arakawa K."/>
        </authorList>
    </citation>
    <scope>NUCLEOTIDE SEQUENCE [LARGE SCALE GENOMIC DNA]</scope>
</reference>
<evidence type="ECO:0000313" key="3">
    <source>
        <dbReference type="Proteomes" id="UP000299102"/>
    </source>
</evidence>
<dbReference type="Proteomes" id="UP000299102">
    <property type="component" value="Unassembled WGS sequence"/>
</dbReference>
<dbReference type="EMBL" id="BGZK01000005">
    <property type="protein sequence ID" value="GBP00214.1"/>
    <property type="molecule type" value="Genomic_DNA"/>
</dbReference>
<gene>
    <name evidence="2" type="ORF">EVAR_839_1</name>
</gene>
<dbReference type="AlphaFoldDB" id="A0A4C1SDV1"/>